<feature type="transmembrane region" description="Helical" evidence="2">
    <location>
        <begin position="229"/>
        <end position="247"/>
    </location>
</feature>
<feature type="repeat" description="TPR" evidence="1">
    <location>
        <begin position="4"/>
        <end position="37"/>
    </location>
</feature>
<dbReference type="Pfam" id="PF13181">
    <property type="entry name" value="TPR_8"/>
    <property type="match status" value="1"/>
</dbReference>
<keyword evidence="1" id="KW-0802">TPR repeat</keyword>
<sequence length="254" mass="26964">MDETNARYEPGKAHLRAKEFTEATAAFQKLTVADPQDAEAWQFLGAAQSQSKNWAAAVSAFRKAEALESTARNRYNLAVALSEGLSRHDEARLYLERALEADPNHAPSKAFLKQVIALSAAPTYDPQQAQRRMSQLERQRGPVSLGRAVLGGAVAVVVAGATCWLWNLASQFVGSGPLVAYGAGWLVGLLTAKACGRGGRTAALLAGGVAGVAFVILGGILIARAPDDWIWIIVNVLAVVVGTRQAYRIALAAE</sequence>
<keyword evidence="2" id="KW-0812">Transmembrane</keyword>
<dbReference type="PROSITE" id="PS50005">
    <property type="entry name" value="TPR"/>
    <property type="match status" value="2"/>
</dbReference>
<dbReference type="EMBL" id="JACHGW010000003">
    <property type="protein sequence ID" value="MBB6051417.1"/>
    <property type="molecule type" value="Genomic_DNA"/>
</dbReference>
<feature type="transmembrane region" description="Helical" evidence="2">
    <location>
        <begin position="148"/>
        <end position="167"/>
    </location>
</feature>
<dbReference type="AlphaFoldDB" id="A0A7W9SRD2"/>
<proteinExistence type="predicted"/>
<organism evidence="3 4">
    <name type="scientific">Armatimonas rosea</name>
    <dbReference type="NCBI Taxonomy" id="685828"/>
    <lineage>
        <taxon>Bacteria</taxon>
        <taxon>Bacillati</taxon>
        <taxon>Armatimonadota</taxon>
        <taxon>Armatimonadia</taxon>
        <taxon>Armatimonadales</taxon>
        <taxon>Armatimonadaceae</taxon>
        <taxon>Armatimonas</taxon>
    </lineage>
</organism>
<keyword evidence="2" id="KW-1133">Transmembrane helix</keyword>
<dbReference type="SMART" id="SM00028">
    <property type="entry name" value="TPR"/>
    <property type="match status" value="3"/>
</dbReference>
<evidence type="ECO:0000313" key="4">
    <source>
        <dbReference type="Proteomes" id="UP000520814"/>
    </source>
</evidence>
<evidence type="ECO:0000256" key="1">
    <source>
        <dbReference type="PROSITE-ProRule" id="PRU00339"/>
    </source>
</evidence>
<protein>
    <submittedName>
        <fullName evidence="3">Tetratricopeptide (TPR) repeat protein</fullName>
    </submittedName>
</protein>
<evidence type="ECO:0000256" key="2">
    <source>
        <dbReference type="SAM" id="Phobius"/>
    </source>
</evidence>
<dbReference type="InterPro" id="IPR019734">
    <property type="entry name" value="TPR_rpt"/>
</dbReference>
<comment type="caution">
    <text evidence="3">The sequence shown here is derived from an EMBL/GenBank/DDBJ whole genome shotgun (WGS) entry which is preliminary data.</text>
</comment>
<feature type="transmembrane region" description="Helical" evidence="2">
    <location>
        <begin position="202"/>
        <end position="223"/>
    </location>
</feature>
<keyword evidence="2" id="KW-0472">Membrane</keyword>
<name>A0A7W9SRD2_ARMRO</name>
<dbReference type="RefSeq" id="WP_184198337.1">
    <property type="nucleotide sequence ID" value="NZ_JACHGW010000003.1"/>
</dbReference>
<keyword evidence="4" id="KW-1185">Reference proteome</keyword>
<accession>A0A7W9SRD2</accession>
<reference evidence="3 4" key="1">
    <citation type="submission" date="2020-08" db="EMBL/GenBank/DDBJ databases">
        <title>Genomic Encyclopedia of Type Strains, Phase IV (KMG-IV): sequencing the most valuable type-strain genomes for metagenomic binning, comparative biology and taxonomic classification.</title>
        <authorList>
            <person name="Goeker M."/>
        </authorList>
    </citation>
    <scope>NUCLEOTIDE SEQUENCE [LARGE SCALE GENOMIC DNA]</scope>
    <source>
        <strain evidence="3 4">DSM 23562</strain>
    </source>
</reference>
<gene>
    <name evidence="3" type="ORF">HNQ39_003227</name>
</gene>
<dbReference type="Proteomes" id="UP000520814">
    <property type="component" value="Unassembled WGS sequence"/>
</dbReference>
<evidence type="ECO:0000313" key="3">
    <source>
        <dbReference type="EMBL" id="MBB6051417.1"/>
    </source>
</evidence>
<dbReference type="Gene3D" id="1.25.40.10">
    <property type="entry name" value="Tetratricopeptide repeat domain"/>
    <property type="match status" value="1"/>
</dbReference>
<dbReference type="InterPro" id="IPR011990">
    <property type="entry name" value="TPR-like_helical_dom_sf"/>
</dbReference>
<feature type="repeat" description="TPR" evidence="1">
    <location>
        <begin position="38"/>
        <end position="71"/>
    </location>
</feature>
<feature type="transmembrane region" description="Helical" evidence="2">
    <location>
        <begin position="173"/>
        <end position="190"/>
    </location>
</feature>
<dbReference type="SUPFAM" id="SSF48452">
    <property type="entry name" value="TPR-like"/>
    <property type="match status" value="1"/>
</dbReference>